<name>A0A9D1S8E6_9FIRM</name>
<dbReference type="Proteomes" id="UP000824118">
    <property type="component" value="Unassembled WGS sequence"/>
</dbReference>
<feature type="non-terminal residue" evidence="10">
    <location>
        <position position="269"/>
    </location>
</feature>
<dbReference type="Gene3D" id="3.20.20.140">
    <property type="entry name" value="Metal-dependent hydrolases"/>
    <property type="match status" value="1"/>
</dbReference>
<evidence type="ECO:0000256" key="5">
    <source>
        <dbReference type="ARBA" id="ARBA00022801"/>
    </source>
</evidence>
<gene>
    <name evidence="10" type="ORF">IAD22_06810</name>
</gene>
<dbReference type="AlphaFoldDB" id="A0A9D1S8E6"/>
<dbReference type="SUPFAM" id="SSF89550">
    <property type="entry name" value="PHP domain-like"/>
    <property type="match status" value="1"/>
</dbReference>
<dbReference type="GO" id="GO:0005737">
    <property type="term" value="C:cytoplasm"/>
    <property type="evidence" value="ECO:0007669"/>
    <property type="project" value="TreeGrafter"/>
</dbReference>
<evidence type="ECO:0000313" key="10">
    <source>
        <dbReference type="EMBL" id="HIU50705.1"/>
    </source>
</evidence>
<comment type="catalytic activity">
    <reaction evidence="7 8">
        <text>L-histidinol phosphate + H2O = L-histidinol + phosphate</text>
        <dbReference type="Rhea" id="RHEA:14465"/>
        <dbReference type="ChEBI" id="CHEBI:15377"/>
        <dbReference type="ChEBI" id="CHEBI:43474"/>
        <dbReference type="ChEBI" id="CHEBI:57699"/>
        <dbReference type="ChEBI" id="CHEBI:57980"/>
        <dbReference type="EC" id="3.1.3.15"/>
    </reaction>
</comment>
<dbReference type="GO" id="GO:0004401">
    <property type="term" value="F:histidinol-phosphatase activity"/>
    <property type="evidence" value="ECO:0007669"/>
    <property type="project" value="UniProtKB-UniRule"/>
</dbReference>
<dbReference type="EC" id="3.1.3.15" evidence="3 8"/>
<proteinExistence type="inferred from homology"/>
<evidence type="ECO:0000313" key="11">
    <source>
        <dbReference type="Proteomes" id="UP000824118"/>
    </source>
</evidence>
<dbReference type="SMART" id="SM00481">
    <property type="entry name" value="POLIIIAc"/>
    <property type="match status" value="1"/>
</dbReference>
<dbReference type="PANTHER" id="PTHR21039:SF0">
    <property type="entry name" value="HISTIDINOL-PHOSPHATASE"/>
    <property type="match status" value="1"/>
</dbReference>
<evidence type="ECO:0000256" key="3">
    <source>
        <dbReference type="ARBA" id="ARBA00013085"/>
    </source>
</evidence>
<organism evidence="10 11">
    <name type="scientific">Candidatus Limousia pullorum</name>
    <dbReference type="NCBI Taxonomy" id="2840860"/>
    <lineage>
        <taxon>Bacteria</taxon>
        <taxon>Bacillati</taxon>
        <taxon>Bacillota</taxon>
        <taxon>Clostridia</taxon>
        <taxon>Eubacteriales</taxon>
        <taxon>Oscillospiraceae</taxon>
        <taxon>Oscillospiraceae incertae sedis</taxon>
        <taxon>Candidatus Limousia</taxon>
    </lineage>
</organism>
<evidence type="ECO:0000256" key="6">
    <source>
        <dbReference type="ARBA" id="ARBA00023102"/>
    </source>
</evidence>
<dbReference type="InterPro" id="IPR010140">
    <property type="entry name" value="Histidinol_P_phosphatase_HisJ"/>
</dbReference>
<evidence type="ECO:0000256" key="4">
    <source>
        <dbReference type="ARBA" id="ARBA00022605"/>
    </source>
</evidence>
<comment type="pathway">
    <text evidence="1 8">Amino-acid biosynthesis; L-histidine biosynthesis; L-histidine from 5-phospho-alpha-D-ribose 1-diphosphate: step 8/9.</text>
</comment>
<dbReference type="EMBL" id="DVNG01000104">
    <property type="protein sequence ID" value="HIU50705.1"/>
    <property type="molecule type" value="Genomic_DNA"/>
</dbReference>
<dbReference type="PANTHER" id="PTHR21039">
    <property type="entry name" value="HISTIDINOL PHOSPHATASE-RELATED"/>
    <property type="match status" value="1"/>
</dbReference>
<evidence type="ECO:0000256" key="8">
    <source>
        <dbReference type="RuleBase" id="RU366003"/>
    </source>
</evidence>
<dbReference type="InterPro" id="IPR016195">
    <property type="entry name" value="Pol/histidinol_Pase-like"/>
</dbReference>
<dbReference type="GO" id="GO:0000105">
    <property type="term" value="P:L-histidine biosynthetic process"/>
    <property type="evidence" value="ECO:0007669"/>
    <property type="project" value="UniProtKB-UniRule"/>
</dbReference>
<reference evidence="10" key="1">
    <citation type="submission" date="2020-10" db="EMBL/GenBank/DDBJ databases">
        <authorList>
            <person name="Gilroy R."/>
        </authorList>
    </citation>
    <scope>NUCLEOTIDE SEQUENCE</scope>
    <source>
        <strain evidence="10">ChiGjej1B1-1684</strain>
    </source>
</reference>
<dbReference type="NCBIfam" id="TIGR01856">
    <property type="entry name" value="hisJ_fam"/>
    <property type="match status" value="1"/>
</dbReference>
<evidence type="ECO:0000259" key="9">
    <source>
        <dbReference type="SMART" id="SM00481"/>
    </source>
</evidence>
<reference evidence="10" key="2">
    <citation type="journal article" date="2021" name="PeerJ">
        <title>Extensive microbial diversity within the chicken gut microbiome revealed by metagenomics and culture.</title>
        <authorList>
            <person name="Gilroy R."/>
            <person name="Ravi A."/>
            <person name="Getino M."/>
            <person name="Pursley I."/>
            <person name="Horton D.L."/>
            <person name="Alikhan N.F."/>
            <person name="Baker D."/>
            <person name="Gharbi K."/>
            <person name="Hall N."/>
            <person name="Watson M."/>
            <person name="Adriaenssens E.M."/>
            <person name="Foster-Nyarko E."/>
            <person name="Jarju S."/>
            <person name="Secka A."/>
            <person name="Antonio M."/>
            <person name="Oren A."/>
            <person name="Chaudhuri R.R."/>
            <person name="La Ragione R."/>
            <person name="Hildebrand F."/>
            <person name="Pallen M.J."/>
        </authorList>
    </citation>
    <scope>NUCLEOTIDE SEQUENCE</scope>
    <source>
        <strain evidence="10">ChiGjej1B1-1684</strain>
    </source>
</reference>
<protein>
    <recommendedName>
        <fullName evidence="3 8">Histidinol-phosphatase</fullName>
        <shortName evidence="8">HolPase</shortName>
        <ecNumber evidence="3 8">3.1.3.15</ecNumber>
    </recommendedName>
</protein>
<keyword evidence="6 8" id="KW-0368">Histidine biosynthesis</keyword>
<dbReference type="InterPro" id="IPR003141">
    <property type="entry name" value="Pol/His_phosphatase_N"/>
</dbReference>
<comment type="similarity">
    <text evidence="2 8">Belongs to the PHP hydrolase family. HisK subfamily.</text>
</comment>
<comment type="caution">
    <text evidence="10">The sequence shown here is derived from an EMBL/GenBank/DDBJ whole genome shotgun (WGS) entry which is preliminary data.</text>
</comment>
<keyword evidence="5 8" id="KW-0378">Hydrolase</keyword>
<evidence type="ECO:0000256" key="7">
    <source>
        <dbReference type="ARBA" id="ARBA00049158"/>
    </source>
</evidence>
<feature type="domain" description="Polymerase/histidinol phosphatase N-terminal" evidence="9">
    <location>
        <begin position="4"/>
        <end position="90"/>
    </location>
</feature>
<dbReference type="InterPro" id="IPR004013">
    <property type="entry name" value="PHP_dom"/>
</dbReference>
<evidence type="ECO:0000256" key="1">
    <source>
        <dbReference type="ARBA" id="ARBA00004970"/>
    </source>
</evidence>
<keyword evidence="4 8" id="KW-0028">Amino-acid biosynthesis</keyword>
<evidence type="ECO:0000256" key="2">
    <source>
        <dbReference type="ARBA" id="ARBA00009152"/>
    </source>
</evidence>
<sequence>MIICDSHVHSKYSFDGECSVRELCKSAEEKGITSVTITDHCEVECLHTDNTEYGDMMKNIPLSFEASKQASQEFKGKIKVYTGVEMGQPLSNPALRDEILGKSHTDFILASLHSLEGMEDFYYLKYTPENIKDYLEKYFSQLMDISCWDGFDSLAHLTYPVRYMYAQMGEMPDLTPYSEKIDEIFLNLIKNKKALEINVGGCRSAVKAPQPDFELVNRYKALGGKYLTFGSDAHKVDALGAYMEKAREIALKAGFDCYYVYKNHEPIPV</sequence>
<dbReference type="Pfam" id="PF02811">
    <property type="entry name" value="PHP"/>
    <property type="match status" value="1"/>
</dbReference>
<accession>A0A9D1S8E6</accession>